<evidence type="ECO:0000313" key="3">
    <source>
        <dbReference type="Proteomes" id="UP001497497"/>
    </source>
</evidence>
<dbReference type="Proteomes" id="UP001497497">
    <property type="component" value="Unassembled WGS sequence"/>
</dbReference>
<reference evidence="2 3" key="1">
    <citation type="submission" date="2024-04" db="EMBL/GenBank/DDBJ databases">
        <authorList>
            <consortium name="Genoscope - CEA"/>
            <person name="William W."/>
        </authorList>
    </citation>
    <scope>NUCLEOTIDE SEQUENCE [LARGE SCALE GENOMIC DNA]</scope>
</reference>
<sequence>EPKTVVKQKSTVRHTIGNTSFHPISSSTPKNFRSNPSYRNSPGQPISSRVRPNISGLSPFRPTQGNSNIASRSIPQRSSAFPPYIPLQSHRFRSHNSLQHAQSS</sequence>
<comment type="caution">
    <text evidence="2">The sequence shown here is derived from an EMBL/GenBank/DDBJ whole genome shotgun (WGS) entry which is preliminary data.</text>
</comment>
<evidence type="ECO:0000313" key="2">
    <source>
        <dbReference type="EMBL" id="CAL1537141.1"/>
    </source>
</evidence>
<name>A0AAV2HSP4_LYMST</name>
<accession>A0AAV2HSP4</accession>
<proteinExistence type="predicted"/>
<feature type="non-terminal residue" evidence="2">
    <location>
        <position position="1"/>
    </location>
</feature>
<organism evidence="2 3">
    <name type="scientific">Lymnaea stagnalis</name>
    <name type="common">Great pond snail</name>
    <name type="synonym">Helix stagnalis</name>
    <dbReference type="NCBI Taxonomy" id="6523"/>
    <lineage>
        <taxon>Eukaryota</taxon>
        <taxon>Metazoa</taxon>
        <taxon>Spiralia</taxon>
        <taxon>Lophotrochozoa</taxon>
        <taxon>Mollusca</taxon>
        <taxon>Gastropoda</taxon>
        <taxon>Heterobranchia</taxon>
        <taxon>Euthyneura</taxon>
        <taxon>Panpulmonata</taxon>
        <taxon>Hygrophila</taxon>
        <taxon>Lymnaeoidea</taxon>
        <taxon>Lymnaeidae</taxon>
        <taxon>Lymnaea</taxon>
    </lineage>
</organism>
<dbReference type="AlphaFoldDB" id="A0AAV2HSP4"/>
<dbReference type="EMBL" id="CAXITT010000251">
    <property type="protein sequence ID" value="CAL1537141.1"/>
    <property type="molecule type" value="Genomic_DNA"/>
</dbReference>
<feature type="region of interest" description="Disordered" evidence="1">
    <location>
        <begin position="1"/>
        <end position="84"/>
    </location>
</feature>
<feature type="compositionally biased region" description="Polar residues" evidence="1">
    <location>
        <begin position="16"/>
        <end position="47"/>
    </location>
</feature>
<evidence type="ECO:0000256" key="1">
    <source>
        <dbReference type="SAM" id="MobiDB-lite"/>
    </source>
</evidence>
<feature type="non-terminal residue" evidence="2">
    <location>
        <position position="104"/>
    </location>
</feature>
<gene>
    <name evidence="2" type="ORF">GSLYS_00011054001</name>
</gene>
<feature type="compositionally biased region" description="Polar residues" evidence="1">
    <location>
        <begin position="61"/>
        <end position="79"/>
    </location>
</feature>
<keyword evidence="3" id="KW-1185">Reference proteome</keyword>
<protein>
    <submittedName>
        <fullName evidence="2">Uncharacterized protein</fullName>
    </submittedName>
</protein>